<evidence type="ECO:0000313" key="2">
    <source>
        <dbReference type="Proteomes" id="UP000503286"/>
    </source>
</evidence>
<reference evidence="1" key="1">
    <citation type="submission" date="2020-03" db="EMBL/GenBank/DDBJ databases">
        <title>Complete genome sequence of Aeromonas phage PS.</title>
        <authorList>
            <person name="Tagunde S.N."/>
            <person name="Newase S.K."/>
            <person name="Nagar V."/>
            <person name="Kapadnis B.P."/>
            <person name="Pandit S.V."/>
        </authorList>
    </citation>
    <scope>NUCLEOTIDE SEQUENCE</scope>
</reference>
<protein>
    <submittedName>
        <fullName evidence="1">Internal virion protein B</fullName>
    </submittedName>
</protein>
<dbReference type="EMBL" id="MT259468">
    <property type="protein sequence ID" value="QIW89968.1"/>
    <property type="molecule type" value="Genomic_DNA"/>
</dbReference>
<keyword evidence="2" id="KW-1185">Reference proteome</keyword>
<proteinExistence type="predicted"/>
<accession>A0A6H0X6N0</accession>
<sequence length="886" mass="96273">MADIQIPSFVNVGGASFAPAYAKGNVDTSTGVSAIPELAKAAGSALTQIVQYENDNAFLQGQADYYAKTISEQSWLTTDSYQQGRSLSEFSTGILDYQQQASELARASVQAGEDLNTFTQKLAPVLKGMNDKVAALGLTGEAKDTALKTVLTSVASAQKLYQKELENETIRNRELGANQLGTAAVVAAMQPGADGAVIAGNLDAVFQGVYQLHANEDPKNALSKASKKSLGAVKEIVTRLQASSTDDLNKLKMLSGYMQRATNWTTDERDAALNAIDSKFMEFEKFQDTYDQEQIRTLETRLLSGEATIDDIRDAQSSLHVRVDAGTKDPSQANPLFSKLHALSLKADKAYGDNLLVSNGTYADWLRSGRSLGELGTKKTAQLVTAFNGDTSAAGVYLMRDSTRTNIPGEFKRGAELVTQGFQSFLNAPANSITEVQDTQADAVRTYATAWNQAADNPGQRDALIAALPKEWQGAMRQVLRSPDVDVTDMRQLKGALDKARDGIEQQARAGFTAQFTPDTFKSTFFGDNGLQAKLFNQPTDALLMQYSREANANVLRNKEYLTSKGHLIVDEESAAQALLQEGLAVRTASGPVFLNPEFKQSTGIENNEMLAKVFEQVKQEVSSKSGGRSKAENVRVVVTGGTATFIDYDDNNVPLRQYVQTPDDLNRRYRAWVEEQAVTAPENILDSVRVGGPSGVTLNVTRPWGNAFMSNDLGTKVAKHLARSEGWTPDWRNTRSAEGQADPNLKQVDVIGIGISKQDHPDWVERLDAAKGSPAKMSQVIGDFAGEYFKTFPAYVKEAGIPQTFEFGRRPDAVYIGLADAMWHGGTTGAKQYAAAIKTASTDLEQAKKDLMSTAVYKQSGPARRKFLERGLIAAWMPRGANVNQ</sequence>
<name>A0A6H0X6N0_9CAUD</name>
<organism evidence="1 2">
    <name type="scientific">Aeromonas phage PS</name>
    <dbReference type="NCBI Taxonomy" id="2723762"/>
    <lineage>
        <taxon>Viruses</taxon>
        <taxon>Duplodnaviria</taxon>
        <taxon>Heunggongvirae</taxon>
        <taxon>Uroviricota</taxon>
        <taxon>Caudoviricetes</taxon>
        <taxon>Autographivirales</taxon>
        <taxon>Autoscriptoviridae</taxon>
        <taxon>Savitribaivirus</taxon>
        <taxon>Savitribaivirus PS</taxon>
    </lineage>
</organism>
<dbReference type="Proteomes" id="UP000503286">
    <property type="component" value="Segment"/>
</dbReference>
<evidence type="ECO:0000313" key="1">
    <source>
        <dbReference type="EMBL" id="QIW89968.1"/>
    </source>
</evidence>